<gene>
    <name evidence="2" type="ORF">CFBP6624_09190</name>
</gene>
<dbReference type="AlphaFoldDB" id="A0AAE6BNC9"/>
<dbReference type="Proteomes" id="UP000298646">
    <property type="component" value="Chromosome circular"/>
</dbReference>
<name>A0AAE6BNC9_AGRTU</name>
<keyword evidence="1" id="KW-1133">Transmembrane helix</keyword>
<feature type="transmembrane region" description="Helical" evidence="1">
    <location>
        <begin position="58"/>
        <end position="78"/>
    </location>
</feature>
<organism evidence="2 3">
    <name type="scientific">Agrobacterium tumefaciens</name>
    <dbReference type="NCBI Taxonomy" id="358"/>
    <lineage>
        <taxon>Bacteria</taxon>
        <taxon>Pseudomonadati</taxon>
        <taxon>Pseudomonadota</taxon>
        <taxon>Alphaproteobacteria</taxon>
        <taxon>Hyphomicrobiales</taxon>
        <taxon>Rhizobiaceae</taxon>
        <taxon>Rhizobium/Agrobacterium group</taxon>
        <taxon>Agrobacterium</taxon>
        <taxon>Agrobacterium tumefaciens complex</taxon>
    </lineage>
</organism>
<keyword evidence="1" id="KW-0472">Membrane</keyword>
<dbReference type="RefSeq" id="WP_137084835.1">
    <property type="nucleotide sequence ID" value="NZ_CP039907.1"/>
</dbReference>
<proteinExistence type="predicted"/>
<keyword evidence="1" id="KW-0812">Transmembrane</keyword>
<evidence type="ECO:0000313" key="2">
    <source>
        <dbReference type="EMBL" id="QCM00296.1"/>
    </source>
</evidence>
<dbReference type="EMBL" id="CP039907">
    <property type="protein sequence ID" value="QCM00296.1"/>
    <property type="molecule type" value="Genomic_DNA"/>
</dbReference>
<evidence type="ECO:0000313" key="3">
    <source>
        <dbReference type="Proteomes" id="UP000298646"/>
    </source>
</evidence>
<feature type="transmembrane region" description="Helical" evidence="1">
    <location>
        <begin position="31"/>
        <end position="52"/>
    </location>
</feature>
<sequence length="87" mass="9370">MAGEGATVEYERERRRLDIVSNERRKLMANALDRLSTAFIALGVVGQALSLTPASANVFSIAAMAGWIFSAVALHLTARRVLGGLRL</sequence>
<reference evidence="2 3" key="1">
    <citation type="submission" date="2019-04" db="EMBL/GenBank/DDBJ databases">
        <title>Complete genome sequence of Agrobacterium tumefaciens CFBP6624.</title>
        <authorList>
            <person name="Haryono M."/>
            <person name="Lin Y.-C."/>
            <person name="Lai E.-M."/>
            <person name="Kuo C.-H."/>
        </authorList>
    </citation>
    <scope>NUCLEOTIDE SEQUENCE [LARGE SCALE GENOMIC DNA]</scope>
    <source>
        <strain evidence="2 3">CFBP6624</strain>
    </source>
</reference>
<protein>
    <submittedName>
        <fullName evidence="2">Uncharacterized protein</fullName>
    </submittedName>
</protein>
<evidence type="ECO:0000256" key="1">
    <source>
        <dbReference type="SAM" id="Phobius"/>
    </source>
</evidence>
<accession>A0AAE6BNC9</accession>